<evidence type="ECO:0000256" key="1">
    <source>
        <dbReference type="ARBA" id="ARBA00004442"/>
    </source>
</evidence>
<dbReference type="PROSITE" id="PS51123">
    <property type="entry name" value="OMPA_2"/>
    <property type="match status" value="1"/>
</dbReference>
<dbReference type="InterPro" id="IPR011659">
    <property type="entry name" value="WD40"/>
</dbReference>
<dbReference type="InterPro" id="IPR036737">
    <property type="entry name" value="OmpA-like_sf"/>
</dbReference>
<evidence type="ECO:0000256" key="2">
    <source>
        <dbReference type="ARBA" id="ARBA00023136"/>
    </source>
</evidence>
<dbReference type="Gene3D" id="2.120.10.30">
    <property type="entry name" value="TolB, C-terminal domain"/>
    <property type="match status" value="1"/>
</dbReference>
<name>A0ABQ1SCQ7_9FLAO</name>
<evidence type="ECO:0000313" key="6">
    <source>
        <dbReference type="EMBL" id="GGE26985.1"/>
    </source>
</evidence>
<dbReference type="CDD" id="cd07185">
    <property type="entry name" value="OmpA_C-like"/>
    <property type="match status" value="1"/>
</dbReference>
<comment type="caution">
    <text evidence="6">The sequence shown here is derived from an EMBL/GenBank/DDBJ whole genome shotgun (WGS) entry which is preliminary data.</text>
</comment>
<accession>A0ABQ1SCQ7</accession>
<dbReference type="Pfam" id="PF00691">
    <property type="entry name" value="OmpA"/>
    <property type="match status" value="1"/>
</dbReference>
<sequence>MASCSFSSAQNWYLDKANDDYKNGAYVDVLDIFEGVIRKGYSNESILKKTANAYYFQAEYRMAYSKYRLLFRKYKNLSPEIYLRYMHCMKSVSRYDEAEELMQKFTANLPDEEQNEIFNLRENYLEAIEAKKDDYDIGITAINSLEADFAPTYFKNKVVFTSARDTGNLVKHRHKWNDSPFTKFYVATMHPRTKELSKVEAFAKKINTSNYHESSTAFTKDGKTMYFTRNNFHQKNKTTDKKGVQLLKVYRAFYVDGKWQNVEDLAFNDDEFNTAHPALSPDEKYLYFVSDRPGGYGKSDLWKVEILNDGNFSEPENLGDKINTSERETFPFIAYNNLLYFASNGHLGLGGLDIFVTQSDSLGKYNKVLNLGSAVNSKFDDFAMIIDSSDTGFFSSSRNIGRYQKDNIFRIKQHSKPDFDDEKKKKIKIIDEETKKSIANTKVRVFDQDYNQINSSEANEVGRIKIKQPEAVTSIYVRFEKEGYEVKEISLKLEDFSNFESIEIELRKRLQEIKKGKDLAVVLQIEEIYFDLDKYVIRQDAAAELAKVLEIMKAYPDISIEIGSHTDNRASKAYNNKLSQNRADATRNWLIEKGISKDRISAKGYGESQLVNKCKDGVDCTEEEHQQNRRSEFIIVEMKD</sequence>
<reference evidence="7" key="1">
    <citation type="journal article" date="2019" name="Int. J. Syst. Evol. Microbiol.">
        <title>The Global Catalogue of Microorganisms (GCM) 10K type strain sequencing project: providing services to taxonomists for standard genome sequencing and annotation.</title>
        <authorList>
            <consortium name="The Broad Institute Genomics Platform"/>
            <consortium name="The Broad Institute Genome Sequencing Center for Infectious Disease"/>
            <person name="Wu L."/>
            <person name="Ma J."/>
        </authorList>
    </citation>
    <scope>NUCLEOTIDE SEQUENCE [LARGE SCALE GENOMIC DNA]</scope>
    <source>
        <strain evidence="7">CGMCC 1.12931</strain>
    </source>
</reference>
<dbReference type="Pfam" id="PF07676">
    <property type="entry name" value="PD40"/>
    <property type="match status" value="3"/>
</dbReference>
<dbReference type="SUPFAM" id="SSF48452">
    <property type="entry name" value="TPR-like"/>
    <property type="match status" value="1"/>
</dbReference>
<dbReference type="InterPro" id="IPR011990">
    <property type="entry name" value="TPR-like_helical_dom_sf"/>
</dbReference>
<dbReference type="Proteomes" id="UP000599179">
    <property type="component" value="Unassembled WGS sequence"/>
</dbReference>
<keyword evidence="7" id="KW-1185">Reference proteome</keyword>
<dbReference type="SUPFAM" id="SSF82171">
    <property type="entry name" value="DPP6 N-terminal domain-like"/>
    <property type="match status" value="1"/>
</dbReference>
<feature type="domain" description="OmpA-like" evidence="5">
    <location>
        <begin position="517"/>
        <end position="639"/>
    </location>
</feature>
<comment type="subcellular location">
    <subcellularLocation>
        <location evidence="1">Cell outer membrane</location>
    </subcellularLocation>
</comment>
<dbReference type="SUPFAM" id="SSF103088">
    <property type="entry name" value="OmpA-like"/>
    <property type="match status" value="1"/>
</dbReference>
<keyword evidence="3" id="KW-0998">Cell outer membrane</keyword>
<dbReference type="InterPro" id="IPR006665">
    <property type="entry name" value="OmpA-like"/>
</dbReference>
<dbReference type="PRINTS" id="PR01021">
    <property type="entry name" value="OMPADOMAIN"/>
</dbReference>
<keyword evidence="2 4" id="KW-0472">Membrane</keyword>
<protein>
    <submittedName>
        <fullName evidence="6">Cell envelope biogenesis protein OmpA</fullName>
    </submittedName>
</protein>
<dbReference type="InterPro" id="IPR011042">
    <property type="entry name" value="6-blade_b-propeller_TolB-like"/>
</dbReference>
<dbReference type="Gene3D" id="1.25.40.10">
    <property type="entry name" value="Tetratricopeptide repeat domain"/>
    <property type="match status" value="1"/>
</dbReference>
<evidence type="ECO:0000256" key="3">
    <source>
        <dbReference type="ARBA" id="ARBA00023237"/>
    </source>
</evidence>
<dbReference type="PANTHER" id="PTHR30329">
    <property type="entry name" value="STATOR ELEMENT OF FLAGELLAR MOTOR COMPLEX"/>
    <property type="match status" value="1"/>
</dbReference>
<gene>
    <name evidence="6" type="ORF">GCM10010832_04620</name>
</gene>
<dbReference type="RefSeq" id="WP_188457476.1">
    <property type="nucleotide sequence ID" value="NZ_BMGM01000002.1"/>
</dbReference>
<dbReference type="PANTHER" id="PTHR30329:SF21">
    <property type="entry name" value="LIPOPROTEIN YIAD-RELATED"/>
    <property type="match status" value="1"/>
</dbReference>
<dbReference type="InterPro" id="IPR050330">
    <property type="entry name" value="Bact_OuterMem_StrucFunc"/>
</dbReference>
<evidence type="ECO:0000256" key="4">
    <source>
        <dbReference type="PROSITE-ProRule" id="PRU00473"/>
    </source>
</evidence>
<evidence type="ECO:0000313" key="7">
    <source>
        <dbReference type="Proteomes" id="UP000599179"/>
    </source>
</evidence>
<dbReference type="Gene3D" id="3.30.1330.60">
    <property type="entry name" value="OmpA-like domain"/>
    <property type="match status" value="1"/>
</dbReference>
<dbReference type="InterPro" id="IPR006664">
    <property type="entry name" value="OMP_bac"/>
</dbReference>
<organism evidence="6 7">
    <name type="scientific">Psychroflexus planctonicus</name>
    <dbReference type="NCBI Taxonomy" id="1526575"/>
    <lineage>
        <taxon>Bacteria</taxon>
        <taxon>Pseudomonadati</taxon>
        <taxon>Bacteroidota</taxon>
        <taxon>Flavobacteriia</taxon>
        <taxon>Flavobacteriales</taxon>
        <taxon>Flavobacteriaceae</taxon>
        <taxon>Psychroflexus</taxon>
    </lineage>
</organism>
<evidence type="ECO:0000259" key="5">
    <source>
        <dbReference type="PROSITE" id="PS51123"/>
    </source>
</evidence>
<proteinExistence type="predicted"/>
<dbReference type="EMBL" id="BMGM01000002">
    <property type="protein sequence ID" value="GGE26985.1"/>
    <property type="molecule type" value="Genomic_DNA"/>
</dbReference>